<name>A0A409WX60_9AGAR</name>
<feature type="compositionally biased region" description="Low complexity" evidence="1">
    <location>
        <begin position="161"/>
        <end position="179"/>
    </location>
</feature>
<feature type="non-terminal residue" evidence="2">
    <location>
        <position position="302"/>
    </location>
</feature>
<keyword evidence="3" id="KW-1185">Reference proteome</keyword>
<sequence>EGFKFSTRLDAFVVDGRTDRQTPNWDQRPVRPLSAFPPPCILLILPLSRFPPLPPMRMWAYFKMSVGWKSFRGDPWCGRPIRYVCILALPLPLPPFARDGGGHLTFLLTTSPPISLASKSESEVGSLASTTQHQAFTVAIATFSPPLRSARRAGGLAETRTPPSDALSPTPSPTPLASKTESEVAAPSSGVPQTTPLLSPLPPPPQLCGLRAATRVYAYTQLIPAASSFERTSWGCGRHSRTPRPPTHAFDLAVALPSRLCRCVRRCVTADAPRPSDVGVLVGCFCATARSHSHLPLRMQAG</sequence>
<protein>
    <submittedName>
        <fullName evidence="2">Uncharacterized protein</fullName>
    </submittedName>
</protein>
<reference evidence="2 3" key="1">
    <citation type="journal article" date="2018" name="Evol. Lett.">
        <title>Horizontal gene cluster transfer increased hallucinogenic mushroom diversity.</title>
        <authorList>
            <person name="Reynolds H.T."/>
            <person name="Vijayakumar V."/>
            <person name="Gluck-Thaler E."/>
            <person name="Korotkin H.B."/>
            <person name="Matheny P.B."/>
            <person name="Slot J.C."/>
        </authorList>
    </citation>
    <scope>NUCLEOTIDE SEQUENCE [LARGE SCALE GENOMIC DNA]</scope>
    <source>
        <strain evidence="2 3">SRW20</strain>
    </source>
</reference>
<evidence type="ECO:0000313" key="2">
    <source>
        <dbReference type="EMBL" id="PPQ83120.1"/>
    </source>
</evidence>
<evidence type="ECO:0000256" key="1">
    <source>
        <dbReference type="SAM" id="MobiDB-lite"/>
    </source>
</evidence>
<proteinExistence type="predicted"/>
<dbReference type="Proteomes" id="UP000284706">
    <property type="component" value="Unassembled WGS sequence"/>
</dbReference>
<dbReference type="EMBL" id="NHYE01004655">
    <property type="protein sequence ID" value="PPQ83120.1"/>
    <property type="molecule type" value="Genomic_DNA"/>
</dbReference>
<comment type="caution">
    <text evidence="2">The sequence shown here is derived from an EMBL/GenBank/DDBJ whole genome shotgun (WGS) entry which is preliminary data.</text>
</comment>
<accession>A0A409WX60</accession>
<gene>
    <name evidence="2" type="ORF">CVT26_008775</name>
</gene>
<evidence type="ECO:0000313" key="3">
    <source>
        <dbReference type="Proteomes" id="UP000284706"/>
    </source>
</evidence>
<feature type="region of interest" description="Disordered" evidence="1">
    <location>
        <begin position="151"/>
        <end position="203"/>
    </location>
</feature>
<dbReference type="AlphaFoldDB" id="A0A409WX60"/>
<feature type="non-terminal residue" evidence="2">
    <location>
        <position position="1"/>
    </location>
</feature>
<dbReference type="InParanoid" id="A0A409WX60"/>
<organism evidence="2 3">
    <name type="scientific">Gymnopilus dilepis</name>
    <dbReference type="NCBI Taxonomy" id="231916"/>
    <lineage>
        <taxon>Eukaryota</taxon>
        <taxon>Fungi</taxon>
        <taxon>Dikarya</taxon>
        <taxon>Basidiomycota</taxon>
        <taxon>Agaricomycotina</taxon>
        <taxon>Agaricomycetes</taxon>
        <taxon>Agaricomycetidae</taxon>
        <taxon>Agaricales</taxon>
        <taxon>Agaricineae</taxon>
        <taxon>Hymenogastraceae</taxon>
        <taxon>Gymnopilus</taxon>
    </lineage>
</organism>